<evidence type="ECO:0000256" key="3">
    <source>
        <dbReference type="ARBA" id="ARBA00023315"/>
    </source>
</evidence>
<evidence type="ECO:0000256" key="2">
    <source>
        <dbReference type="ARBA" id="ARBA00022679"/>
    </source>
</evidence>
<dbReference type="SMART" id="SM00563">
    <property type="entry name" value="PlsC"/>
    <property type="match status" value="1"/>
</dbReference>
<evidence type="ECO:0000313" key="5">
    <source>
        <dbReference type="EMBL" id="HGF34260.1"/>
    </source>
</evidence>
<evidence type="ECO:0000259" key="4">
    <source>
        <dbReference type="SMART" id="SM00563"/>
    </source>
</evidence>
<comment type="caution">
    <text evidence="5">The sequence shown here is derived from an EMBL/GenBank/DDBJ whole genome shotgun (WGS) entry which is preliminary data.</text>
</comment>
<proteinExistence type="predicted"/>
<dbReference type="EMBL" id="DTMF01000193">
    <property type="protein sequence ID" value="HGF34260.1"/>
    <property type="molecule type" value="Genomic_DNA"/>
</dbReference>
<keyword evidence="3 5" id="KW-0012">Acyltransferase</keyword>
<dbReference type="GO" id="GO:0003841">
    <property type="term" value="F:1-acylglycerol-3-phosphate O-acyltransferase activity"/>
    <property type="evidence" value="ECO:0007669"/>
    <property type="project" value="TreeGrafter"/>
</dbReference>
<reference evidence="5" key="1">
    <citation type="journal article" date="2020" name="mSystems">
        <title>Genome- and Community-Level Interaction Insights into Carbon Utilization and Element Cycling Functions of Hydrothermarchaeota in Hydrothermal Sediment.</title>
        <authorList>
            <person name="Zhou Z."/>
            <person name="Liu Y."/>
            <person name="Xu W."/>
            <person name="Pan J."/>
            <person name="Luo Z.H."/>
            <person name="Li M."/>
        </authorList>
    </citation>
    <scope>NUCLEOTIDE SEQUENCE [LARGE SCALE GENOMIC DNA]</scope>
    <source>
        <strain evidence="5">SpSt-897</strain>
    </source>
</reference>
<dbReference type="CDD" id="cd07989">
    <property type="entry name" value="LPLAT_AGPAT-like"/>
    <property type="match status" value="1"/>
</dbReference>
<comment type="pathway">
    <text evidence="1">Lipid metabolism.</text>
</comment>
<name>A0A7C3V814_9BACT</name>
<dbReference type="Pfam" id="PF01553">
    <property type="entry name" value="Acyltransferase"/>
    <property type="match status" value="1"/>
</dbReference>
<organism evidence="5">
    <name type="scientific">Desulfobacca acetoxidans</name>
    <dbReference type="NCBI Taxonomy" id="60893"/>
    <lineage>
        <taxon>Bacteria</taxon>
        <taxon>Pseudomonadati</taxon>
        <taxon>Thermodesulfobacteriota</taxon>
        <taxon>Desulfobaccia</taxon>
        <taxon>Desulfobaccales</taxon>
        <taxon>Desulfobaccaceae</taxon>
        <taxon>Desulfobacca</taxon>
    </lineage>
</organism>
<feature type="domain" description="Phospholipid/glycerol acyltransferase" evidence="4">
    <location>
        <begin position="40"/>
        <end position="160"/>
    </location>
</feature>
<dbReference type="PANTHER" id="PTHR10434:SF11">
    <property type="entry name" value="1-ACYL-SN-GLYCEROL-3-PHOSPHATE ACYLTRANSFERASE"/>
    <property type="match status" value="1"/>
</dbReference>
<gene>
    <name evidence="5" type="ORF">ENW96_07720</name>
</gene>
<accession>A0A7C3V814</accession>
<dbReference type="InterPro" id="IPR002123">
    <property type="entry name" value="Plipid/glycerol_acylTrfase"/>
</dbReference>
<dbReference type="SUPFAM" id="SSF69593">
    <property type="entry name" value="Glycerol-3-phosphate (1)-acyltransferase"/>
    <property type="match status" value="1"/>
</dbReference>
<dbReference type="GO" id="GO:0006654">
    <property type="term" value="P:phosphatidic acid biosynthetic process"/>
    <property type="evidence" value="ECO:0007669"/>
    <property type="project" value="TreeGrafter"/>
</dbReference>
<evidence type="ECO:0000256" key="1">
    <source>
        <dbReference type="ARBA" id="ARBA00005189"/>
    </source>
</evidence>
<keyword evidence="2 5" id="KW-0808">Transferase</keyword>
<dbReference type="PANTHER" id="PTHR10434">
    <property type="entry name" value="1-ACYL-SN-GLYCEROL-3-PHOSPHATE ACYLTRANSFERASE"/>
    <property type="match status" value="1"/>
</dbReference>
<sequence length="227" mass="25171">MSFLSPTIYRVCRGLLRYTWARLHPVEVQGLEHLPAAGPAIICPKHQRWEDILAVALALPPPLYYIAKAELFVTPLQREFLRALGGVPVDRRNPRATLSSFRQLLPLLQEKAYIVLFPEGTYFRGRMGPGKHRLVQMLLKLQERHGLGPLPFVPVGLSYETSRRPSGWSVAVRLGPPLSAPGAGQAAALTQALLEQIARLCRGPEMLVGAWREPALNSMIRWSSGSG</sequence>
<dbReference type="AlphaFoldDB" id="A0A7C3V814"/>
<protein>
    <submittedName>
        <fullName evidence="5">1-acyl-sn-glycerol-3-phosphate acyltransferase</fullName>
    </submittedName>
</protein>